<proteinExistence type="predicted"/>
<organism evidence="1 2">
    <name type="scientific">Limosilactobacillus reuteri</name>
    <name type="common">Lactobacillus reuteri</name>
    <dbReference type="NCBI Taxonomy" id="1598"/>
    <lineage>
        <taxon>Bacteria</taxon>
        <taxon>Bacillati</taxon>
        <taxon>Bacillota</taxon>
        <taxon>Bacilli</taxon>
        <taxon>Lactobacillales</taxon>
        <taxon>Lactobacillaceae</taxon>
        <taxon>Limosilactobacillus</taxon>
    </lineage>
</organism>
<protein>
    <submittedName>
        <fullName evidence="1">Uncharacterized protein</fullName>
    </submittedName>
</protein>
<sequence length="130" mass="14690">MKKIRSQKEVTWLDGMKTEVDISGESKPKEVLIKNTFKVPKGYDIRQTEFRDIEVHDDKGNRVLPAIQASIDSISRTATLQAKFSRETLAEVKARNAAHLFFMNTIKVPSLTGSNPMIKQSTLEKMKPAN</sequence>
<evidence type="ECO:0000313" key="1">
    <source>
        <dbReference type="EMBL" id="QDR72780.1"/>
    </source>
</evidence>
<gene>
    <name evidence="1" type="ORF">FOD75_06610</name>
</gene>
<evidence type="ECO:0000313" key="2">
    <source>
        <dbReference type="Proteomes" id="UP000316394"/>
    </source>
</evidence>
<dbReference type="AlphaFoldDB" id="A0A1C1ZBY5"/>
<accession>A0A1C1ZBY5</accession>
<reference evidence="1 2" key="1">
    <citation type="submission" date="2019-07" db="EMBL/GenBank/DDBJ databases">
        <title>Gastrointestinal microbiota of Peromyscus leucopus, the white-footed mouse.</title>
        <authorList>
            <person name="Milovic A."/>
            <person name="Bassam K."/>
            <person name="Barbour A.G."/>
        </authorList>
    </citation>
    <scope>NUCLEOTIDE SEQUENCE [LARGE SCALE GENOMIC DNA]</scope>
    <source>
        <strain evidence="1 2">LL7</strain>
    </source>
</reference>
<dbReference type="RefSeq" id="WP_020842984.1">
    <property type="nucleotide sequence ID" value="NZ_CP041676.1"/>
</dbReference>
<dbReference type="Proteomes" id="UP000316394">
    <property type="component" value="Chromosome"/>
</dbReference>
<dbReference type="EMBL" id="CP041676">
    <property type="protein sequence ID" value="QDR72780.1"/>
    <property type="molecule type" value="Genomic_DNA"/>
</dbReference>
<name>A0A1C1ZBY5_LIMRT</name>